<dbReference type="Proteomes" id="UP000556700">
    <property type="component" value="Unassembled WGS sequence"/>
</dbReference>
<gene>
    <name evidence="1" type="ORF">FLACHUCJ7_03854</name>
</gene>
<sequence>MTKKDKLLLIHFVTRTGMYINPIDINNVHSFITGYTIARKNKCNFINSFKKILSTKYRMKYLSDGWIGQINRVSKKQSISNIVTFKKITLETIFIDGLDKEMEKILKSRILDLINKIDRAGHPWYKETWKDDWLSLILINKNWFKQMWSDEEFEIIKLIDKEVTSGNITNIYKTIVPSDAILNLKEQFDKITFN</sequence>
<dbReference type="AlphaFoldDB" id="A0A6V6ZA17"/>
<proteinExistence type="predicted"/>
<reference evidence="1 2" key="1">
    <citation type="submission" date="2020-06" db="EMBL/GenBank/DDBJ databases">
        <authorList>
            <person name="Criscuolo A."/>
        </authorList>
    </citation>
    <scope>NUCLEOTIDE SEQUENCE [LARGE SCALE GENOMIC DNA]</scope>
    <source>
        <strain evidence="2">CIP 110025</strain>
    </source>
</reference>
<dbReference type="EMBL" id="CAIJDO010000227">
    <property type="protein sequence ID" value="CAD0008608.1"/>
    <property type="molecule type" value="Genomic_DNA"/>
</dbReference>
<protein>
    <submittedName>
        <fullName evidence="1">Uncharacterized protein</fullName>
    </submittedName>
</protein>
<evidence type="ECO:0000313" key="2">
    <source>
        <dbReference type="Proteomes" id="UP000556700"/>
    </source>
</evidence>
<comment type="caution">
    <text evidence="1">The sequence shown here is derived from an EMBL/GenBank/DDBJ whole genome shotgun (WGS) entry which is preliminary data.</text>
</comment>
<accession>A0A6V6ZA17</accession>
<name>A0A6V6ZA17_9FLAO</name>
<evidence type="ECO:0000313" key="1">
    <source>
        <dbReference type="EMBL" id="CAD0008608.1"/>
    </source>
</evidence>
<keyword evidence="2" id="KW-1185">Reference proteome</keyword>
<organism evidence="1 2">
    <name type="scientific">Flavobacterium chungangense</name>
    <dbReference type="NCBI Taxonomy" id="554283"/>
    <lineage>
        <taxon>Bacteria</taxon>
        <taxon>Pseudomonadati</taxon>
        <taxon>Bacteroidota</taxon>
        <taxon>Flavobacteriia</taxon>
        <taxon>Flavobacteriales</taxon>
        <taxon>Flavobacteriaceae</taxon>
        <taxon>Flavobacterium</taxon>
    </lineage>
</organism>